<name>A0A9J5XJQ2_SOLCO</name>
<sequence length="163" mass="17684">MQHCCRKYGSQKANGSYVSEKGDPSKLKGHFIPPAEEDLVNVGYNNNIQYNNWKRLLANPSMNHVVDADAKAKELVIGNMVDKDAEISLERDPLDGSVGGARVNEVEQGADGGELEEGWLEGVVGTYGCGVNKGDVTTSESGEKDEEDTFKGQDNVVYKNTDS</sequence>
<feature type="region of interest" description="Disordered" evidence="1">
    <location>
        <begin position="131"/>
        <end position="163"/>
    </location>
</feature>
<feature type="region of interest" description="Disordered" evidence="1">
    <location>
        <begin position="1"/>
        <end position="24"/>
    </location>
</feature>
<dbReference type="EMBL" id="JACXVP010000009">
    <property type="protein sequence ID" value="KAG5587224.1"/>
    <property type="molecule type" value="Genomic_DNA"/>
</dbReference>
<proteinExistence type="predicted"/>
<keyword evidence="3" id="KW-1185">Reference proteome</keyword>
<dbReference type="AlphaFoldDB" id="A0A9J5XJQ2"/>
<dbReference type="Proteomes" id="UP000824120">
    <property type="component" value="Chromosome 9"/>
</dbReference>
<evidence type="ECO:0000313" key="2">
    <source>
        <dbReference type="EMBL" id="KAG5587224.1"/>
    </source>
</evidence>
<comment type="caution">
    <text evidence="2">The sequence shown here is derived from an EMBL/GenBank/DDBJ whole genome shotgun (WGS) entry which is preliminary data.</text>
</comment>
<evidence type="ECO:0000256" key="1">
    <source>
        <dbReference type="SAM" id="MobiDB-lite"/>
    </source>
</evidence>
<evidence type="ECO:0000313" key="3">
    <source>
        <dbReference type="Proteomes" id="UP000824120"/>
    </source>
</evidence>
<accession>A0A9J5XJQ2</accession>
<protein>
    <submittedName>
        <fullName evidence="2">Uncharacterized protein</fullName>
    </submittedName>
</protein>
<gene>
    <name evidence="2" type="ORF">H5410_047658</name>
</gene>
<organism evidence="2 3">
    <name type="scientific">Solanum commersonii</name>
    <name type="common">Commerson's wild potato</name>
    <name type="synonym">Commerson's nightshade</name>
    <dbReference type="NCBI Taxonomy" id="4109"/>
    <lineage>
        <taxon>Eukaryota</taxon>
        <taxon>Viridiplantae</taxon>
        <taxon>Streptophyta</taxon>
        <taxon>Embryophyta</taxon>
        <taxon>Tracheophyta</taxon>
        <taxon>Spermatophyta</taxon>
        <taxon>Magnoliopsida</taxon>
        <taxon>eudicotyledons</taxon>
        <taxon>Gunneridae</taxon>
        <taxon>Pentapetalae</taxon>
        <taxon>asterids</taxon>
        <taxon>lamiids</taxon>
        <taxon>Solanales</taxon>
        <taxon>Solanaceae</taxon>
        <taxon>Solanoideae</taxon>
        <taxon>Solaneae</taxon>
        <taxon>Solanum</taxon>
    </lineage>
</organism>
<reference evidence="2 3" key="1">
    <citation type="submission" date="2020-09" db="EMBL/GenBank/DDBJ databases">
        <title>De no assembly of potato wild relative species, Solanum commersonii.</title>
        <authorList>
            <person name="Cho K."/>
        </authorList>
    </citation>
    <scope>NUCLEOTIDE SEQUENCE [LARGE SCALE GENOMIC DNA]</scope>
    <source>
        <strain evidence="2">LZ3.2</strain>
        <tissue evidence="2">Leaf</tissue>
    </source>
</reference>